<comment type="caution">
    <text evidence="3">The sequence shown here is derived from an EMBL/GenBank/DDBJ whole genome shotgun (WGS) entry which is preliminary data.</text>
</comment>
<dbReference type="Pfam" id="PF09794">
    <property type="entry name" value="Avl9"/>
    <property type="match status" value="1"/>
</dbReference>
<organism evidence="3">
    <name type="scientific">Menopon gallinae</name>
    <name type="common">poultry shaft louse</name>
    <dbReference type="NCBI Taxonomy" id="328185"/>
    <lineage>
        <taxon>Eukaryota</taxon>
        <taxon>Metazoa</taxon>
        <taxon>Ecdysozoa</taxon>
        <taxon>Arthropoda</taxon>
        <taxon>Hexapoda</taxon>
        <taxon>Insecta</taxon>
        <taxon>Pterygota</taxon>
        <taxon>Neoptera</taxon>
        <taxon>Paraneoptera</taxon>
        <taxon>Psocodea</taxon>
        <taxon>Troctomorpha</taxon>
        <taxon>Phthiraptera</taxon>
        <taxon>Amblycera</taxon>
        <taxon>Menoponidae</taxon>
        <taxon>Menopon</taxon>
    </lineage>
</organism>
<accession>A0AAW2HG11</accession>
<gene>
    <name evidence="3" type="ORF">PYX00_010530</name>
</gene>
<sequence length="565" mass="64364">MEQDYDSPSTCLLPWDRFSAWIHCICVVTFDLELGQALELIYPLHVQMTEQEKTNICYLAFPDSNSGCMGDTRFHFRLRASPQSGKHSNLTAAHLQYNEKCLPTLQANPAYYYGFVYFRQVKDKGLPRGYFQKSVVIISRLPFITLFNEVVGIVAPEYFEHGEPSLEAACHDIDQWPSPQPGRMVTLPIFGTAIQAHVPSQLNKISGSTASIVGLNDKNFSHLTHTILGSVCDVDLFRCFSSLLPYVHLLWELVLVAEPLVVMASHPQICSEMVQALVSIIAPLNFYADYRPYFTIHDSEFKEYTTRTHLPPPVILGVTNPFFAKTLQHWPHIIKTCDSIQANSKHSKLKKGTNLKMLDSKPGVYTHYRPYLKKDKTFLSKLIKGVQTKRPGEVQTALLRQHLQELTESFMIPLERYMASCMPLQKNISPYKAAPVPRPFNQDVFIATLGTAGPQLTSGVKGDWQGLYKRFFKSPNFSGWYSARYQHLHLKLKALQLEALSDADLTEWVRDKQEVEVVDMVLKIREKLKHTDLPLSNTTKDQLKTRMDEIINTLPEDLKQVLKTS</sequence>
<dbReference type="InterPro" id="IPR024224">
    <property type="entry name" value="DENND6"/>
</dbReference>
<dbReference type="PANTHER" id="PTHR13677:SF0">
    <property type="entry name" value="LD41638P"/>
    <property type="match status" value="1"/>
</dbReference>
<evidence type="ECO:0000256" key="1">
    <source>
        <dbReference type="ARBA" id="ARBA00007159"/>
    </source>
</evidence>
<name>A0AAW2HG11_9NEOP</name>
<reference evidence="3" key="1">
    <citation type="journal article" date="2024" name="Gigascience">
        <title>Chromosome-level genome of the poultry shaft louse Menopon gallinae provides insight into the host-switching and adaptive evolution of parasitic lice.</title>
        <authorList>
            <person name="Xu Y."/>
            <person name="Ma L."/>
            <person name="Liu S."/>
            <person name="Liang Y."/>
            <person name="Liu Q."/>
            <person name="He Z."/>
            <person name="Tian L."/>
            <person name="Duan Y."/>
            <person name="Cai W."/>
            <person name="Li H."/>
            <person name="Song F."/>
        </authorList>
    </citation>
    <scope>NUCLEOTIDE SEQUENCE</scope>
    <source>
        <strain evidence="3">Cailab_2023a</strain>
    </source>
</reference>
<evidence type="ECO:0000259" key="2">
    <source>
        <dbReference type="PROSITE" id="PS50211"/>
    </source>
</evidence>
<proteinExistence type="inferred from homology"/>
<protein>
    <recommendedName>
        <fullName evidence="2">UDENN domain-containing protein</fullName>
    </recommendedName>
</protein>
<dbReference type="PROSITE" id="PS50211">
    <property type="entry name" value="DENN"/>
    <property type="match status" value="1"/>
</dbReference>
<dbReference type="InterPro" id="IPR037516">
    <property type="entry name" value="Tripartite_DENN"/>
</dbReference>
<comment type="similarity">
    <text evidence="1">Belongs to the DENND6 family.</text>
</comment>
<dbReference type="GO" id="GO:0055037">
    <property type="term" value="C:recycling endosome"/>
    <property type="evidence" value="ECO:0007669"/>
    <property type="project" value="TreeGrafter"/>
</dbReference>
<dbReference type="AlphaFoldDB" id="A0AAW2HG11"/>
<dbReference type="InterPro" id="IPR018307">
    <property type="entry name" value="ABL9/DENND6_dom"/>
</dbReference>
<dbReference type="EMBL" id="JARGDH010000005">
    <property type="protein sequence ID" value="KAL0268699.1"/>
    <property type="molecule type" value="Genomic_DNA"/>
</dbReference>
<dbReference type="GO" id="GO:0005085">
    <property type="term" value="F:guanyl-nucleotide exchange factor activity"/>
    <property type="evidence" value="ECO:0007669"/>
    <property type="project" value="InterPro"/>
</dbReference>
<evidence type="ECO:0000313" key="3">
    <source>
        <dbReference type="EMBL" id="KAL0268699.1"/>
    </source>
</evidence>
<feature type="domain" description="UDENN" evidence="2">
    <location>
        <begin position="23"/>
        <end position="482"/>
    </location>
</feature>
<dbReference type="PANTHER" id="PTHR13677">
    <property type="entry name" value="LD41638P"/>
    <property type="match status" value="1"/>
</dbReference>